<keyword evidence="3" id="KW-0731">Sigma factor</keyword>
<organism evidence="7 8">
    <name type="scientific">Herbaspirillum rubrisubalbicans Os34</name>
    <dbReference type="NCBI Taxonomy" id="1235827"/>
    <lineage>
        <taxon>Bacteria</taxon>
        <taxon>Pseudomonadati</taxon>
        <taxon>Pseudomonadota</taxon>
        <taxon>Betaproteobacteria</taxon>
        <taxon>Burkholderiales</taxon>
        <taxon>Oxalobacteraceae</taxon>
        <taxon>Herbaspirillum</taxon>
    </lineage>
</organism>
<dbReference type="GO" id="GO:0003677">
    <property type="term" value="F:DNA binding"/>
    <property type="evidence" value="ECO:0007669"/>
    <property type="project" value="InterPro"/>
</dbReference>
<dbReference type="AlphaFoldDB" id="A0A6M4A033"/>
<gene>
    <name evidence="7" type="ORF">C798_25605</name>
</gene>
<dbReference type="Gene3D" id="1.10.1740.10">
    <property type="match status" value="1"/>
</dbReference>
<feature type="domain" description="RNA polymerase sigma-70 region 2" evidence="5">
    <location>
        <begin position="17"/>
        <end position="82"/>
    </location>
</feature>
<dbReference type="InterPro" id="IPR013324">
    <property type="entry name" value="RNA_pol_sigma_r3/r4-like"/>
</dbReference>
<evidence type="ECO:0000256" key="1">
    <source>
        <dbReference type="ARBA" id="ARBA00010641"/>
    </source>
</evidence>
<dbReference type="Gene3D" id="1.10.10.10">
    <property type="entry name" value="Winged helix-like DNA-binding domain superfamily/Winged helix DNA-binding domain"/>
    <property type="match status" value="1"/>
</dbReference>
<dbReference type="Proteomes" id="UP000501648">
    <property type="component" value="Chromosome"/>
</dbReference>
<proteinExistence type="inferred from homology"/>
<dbReference type="InterPro" id="IPR013249">
    <property type="entry name" value="RNA_pol_sigma70_r4_t2"/>
</dbReference>
<keyword evidence="2" id="KW-0805">Transcription regulation</keyword>
<dbReference type="Pfam" id="PF04542">
    <property type="entry name" value="Sigma70_r2"/>
    <property type="match status" value="1"/>
</dbReference>
<dbReference type="InterPro" id="IPR039425">
    <property type="entry name" value="RNA_pol_sigma-70-like"/>
</dbReference>
<evidence type="ECO:0000259" key="6">
    <source>
        <dbReference type="Pfam" id="PF08281"/>
    </source>
</evidence>
<evidence type="ECO:0000313" key="8">
    <source>
        <dbReference type="Proteomes" id="UP000501648"/>
    </source>
</evidence>
<protein>
    <submittedName>
        <fullName evidence="7">RNA polymerase subunit sigma</fullName>
    </submittedName>
</protein>
<dbReference type="RefSeq" id="WP_017449908.1">
    <property type="nucleotide sequence ID" value="NZ_CP008956.1"/>
</dbReference>
<dbReference type="PANTHER" id="PTHR43133:SF63">
    <property type="entry name" value="RNA POLYMERASE SIGMA FACTOR FECI-RELATED"/>
    <property type="match status" value="1"/>
</dbReference>
<dbReference type="EMBL" id="CP008956">
    <property type="protein sequence ID" value="QJQ03490.1"/>
    <property type="molecule type" value="Genomic_DNA"/>
</dbReference>
<dbReference type="Pfam" id="PF08281">
    <property type="entry name" value="Sigma70_r4_2"/>
    <property type="match status" value="1"/>
</dbReference>
<dbReference type="GO" id="GO:0016987">
    <property type="term" value="F:sigma factor activity"/>
    <property type="evidence" value="ECO:0007669"/>
    <property type="project" value="UniProtKB-KW"/>
</dbReference>
<name>A0A6M4A033_9BURK</name>
<dbReference type="NCBIfam" id="TIGR02937">
    <property type="entry name" value="sigma70-ECF"/>
    <property type="match status" value="1"/>
</dbReference>
<evidence type="ECO:0000313" key="7">
    <source>
        <dbReference type="EMBL" id="QJQ03490.1"/>
    </source>
</evidence>
<accession>A0A6M4A033</accession>
<dbReference type="InterPro" id="IPR013325">
    <property type="entry name" value="RNA_pol_sigma_r2"/>
</dbReference>
<dbReference type="GO" id="GO:0006352">
    <property type="term" value="P:DNA-templated transcription initiation"/>
    <property type="evidence" value="ECO:0007669"/>
    <property type="project" value="InterPro"/>
</dbReference>
<evidence type="ECO:0000256" key="3">
    <source>
        <dbReference type="ARBA" id="ARBA00023082"/>
    </source>
</evidence>
<comment type="similarity">
    <text evidence="1">Belongs to the sigma-70 factor family. ECF subfamily.</text>
</comment>
<sequence length="169" mass="19028">MEILMSPADARQQIGVLYREHHGWLVTWLSRKLACRHLGADLAQDTFVRLLGNRLPLDLREPRAYLTTVAKGLLSSHLRRRQLEHAYLEALAALPEPSQPSAEERLVVLETLCEIDRLLDALPPKARQVFLLAQLDGLPYADICTLLNVSLSTVKRHMVSALRHCLAAL</sequence>
<dbReference type="NCBIfam" id="NF009180">
    <property type="entry name" value="PRK12528.1"/>
    <property type="match status" value="1"/>
</dbReference>
<reference evidence="7 8" key="1">
    <citation type="journal article" date="2012" name="J. Bacteriol.">
        <title>Genome sequence of the pathogenic Herbaspirillum seropedicae strain Os34, isolated from rice roots.</title>
        <authorList>
            <person name="Ye W."/>
            <person name="Ye S."/>
            <person name="Liu J."/>
            <person name="Chang S."/>
            <person name="Chen M."/>
            <person name="Zhu B."/>
            <person name="Guo L."/>
            <person name="An Q."/>
        </authorList>
    </citation>
    <scope>NUCLEOTIDE SEQUENCE [LARGE SCALE GENOMIC DNA]</scope>
    <source>
        <strain evidence="7 8">Os34</strain>
    </source>
</reference>
<keyword evidence="4" id="KW-0804">Transcription</keyword>
<dbReference type="SUPFAM" id="SSF88659">
    <property type="entry name" value="Sigma3 and sigma4 domains of RNA polymerase sigma factors"/>
    <property type="match status" value="1"/>
</dbReference>
<dbReference type="InterPro" id="IPR014284">
    <property type="entry name" value="RNA_pol_sigma-70_dom"/>
</dbReference>
<dbReference type="CDD" id="cd06171">
    <property type="entry name" value="Sigma70_r4"/>
    <property type="match status" value="1"/>
</dbReference>
<dbReference type="PANTHER" id="PTHR43133">
    <property type="entry name" value="RNA POLYMERASE ECF-TYPE SIGMA FACTO"/>
    <property type="match status" value="1"/>
</dbReference>
<dbReference type="InterPro" id="IPR007627">
    <property type="entry name" value="RNA_pol_sigma70_r2"/>
</dbReference>
<feature type="domain" description="RNA polymerase sigma factor 70 region 4 type 2" evidence="6">
    <location>
        <begin position="114"/>
        <end position="165"/>
    </location>
</feature>
<dbReference type="InterPro" id="IPR036388">
    <property type="entry name" value="WH-like_DNA-bd_sf"/>
</dbReference>
<dbReference type="SUPFAM" id="SSF88946">
    <property type="entry name" value="Sigma2 domain of RNA polymerase sigma factors"/>
    <property type="match status" value="1"/>
</dbReference>
<evidence type="ECO:0000256" key="2">
    <source>
        <dbReference type="ARBA" id="ARBA00023015"/>
    </source>
</evidence>
<evidence type="ECO:0000259" key="5">
    <source>
        <dbReference type="Pfam" id="PF04542"/>
    </source>
</evidence>
<evidence type="ECO:0000256" key="4">
    <source>
        <dbReference type="ARBA" id="ARBA00023163"/>
    </source>
</evidence>